<dbReference type="AlphaFoldDB" id="U5EXU4"/>
<dbReference type="InterPro" id="IPR050271">
    <property type="entry name" value="UDP-glycosyltransferase"/>
</dbReference>
<evidence type="ECO:0000256" key="1">
    <source>
        <dbReference type="ARBA" id="ARBA00009995"/>
    </source>
</evidence>
<keyword evidence="3 4" id="KW-0808">Transferase</keyword>
<keyword evidence="2 4" id="KW-0328">Glycosyltransferase</keyword>
<dbReference type="SUPFAM" id="SSF53756">
    <property type="entry name" value="UDP-Glycosyltransferase/glycogen phosphorylase"/>
    <property type="match status" value="1"/>
</dbReference>
<dbReference type="FunFam" id="3.40.50.2000:FF:000050">
    <property type="entry name" value="UDP-glucuronosyltransferase"/>
    <property type="match status" value="1"/>
</dbReference>
<comment type="similarity">
    <text evidence="1 4">Belongs to the UDP-glycosyltransferase family.</text>
</comment>
<dbReference type="InterPro" id="IPR035595">
    <property type="entry name" value="UDP_glycos_trans_CS"/>
</dbReference>
<accession>U5EXU4</accession>
<proteinExistence type="evidence at transcript level"/>
<protein>
    <submittedName>
        <fullName evidence="7">Putative udp-glucuronosyltransferase</fullName>
    </submittedName>
</protein>
<dbReference type="PANTHER" id="PTHR48043:SF60">
    <property type="entry name" value="UDP-GLUCURONOSYLTRANSFERASE"/>
    <property type="match status" value="1"/>
</dbReference>
<evidence type="ECO:0000256" key="2">
    <source>
        <dbReference type="ARBA" id="ARBA00022676"/>
    </source>
</evidence>
<keyword evidence="6" id="KW-0812">Transmembrane</keyword>
<dbReference type="EMBL" id="GANO01000777">
    <property type="protein sequence ID" value="JAB59094.1"/>
    <property type="molecule type" value="mRNA"/>
</dbReference>
<dbReference type="Pfam" id="PF00201">
    <property type="entry name" value="UDPGT"/>
    <property type="match status" value="1"/>
</dbReference>
<keyword evidence="6" id="KW-1133">Transmembrane helix</keyword>
<dbReference type="PANTHER" id="PTHR48043">
    <property type="entry name" value="EG:EG0003.4 PROTEIN-RELATED"/>
    <property type="match status" value="1"/>
</dbReference>
<feature type="region of interest" description="Disordered" evidence="5">
    <location>
        <begin position="526"/>
        <end position="556"/>
    </location>
</feature>
<evidence type="ECO:0000256" key="3">
    <source>
        <dbReference type="ARBA" id="ARBA00022679"/>
    </source>
</evidence>
<organism evidence="7">
    <name type="scientific">Corethrella appendiculata</name>
    <dbReference type="NCBI Taxonomy" id="1370023"/>
    <lineage>
        <taxon>Eukaryota</taxon>
        <taxon>Metazoa</taxon>
        <taxon>Ecdysozoa</taxon>
        <taxon>Arthropoda</taxon>
        <taxon>Hexapoda</taxon>
        <taxon>Insecta</taxon>
        <taxon>Pterygota</taxon>
        <taxon>Neoptera</taxon>
        <taxon>Endopterygota</taxon>
        <taxon>Diptera</taxon>
        <taxon>Nematocera</taxon>
        <taxon>Culicoidea</taxon>
        <taxon>Chaoboridae</taxon>
        <taxon>Corethrella</taxon>
    </lineage>
</organism>
<dbReference type="Gene3D" id="3.40.50.2000">
    <property type="entry name" value="Glycogen Phosphorylase B"/>
    <property type="match status" value="2"/>
</dbReference>
<dbReference type="GO" id="GO:0008194">
    <property type="term" value="F:UDP-glycosyltransferase activity"/>
    <property type="evidence" value="ECO:0007669"/>
    <property type="project" value="InterPro"/>
</dbReference>
<keyword evidence="6" id="KW-0472">Membrane</keyword>
<evidence type="ECO:0000313" key="7">
    <source>
        <dbReference type="EMBL" id="JAB59094.1"/>
    </source>
</evidence>
<evidence type="ECO:0000256" key="4">
    <source>
        <dbReference type="RuleBase" id="RU003718"/>
    </source>
</evidence>
<dbReference type="CDD" id="cd03784">
    <property type="entry name" value="GT1_Gtf-like"/>
    <property type="match status" value="1"/>
</dbReference>
<evidence type="ECO:0000256" key="5">
    <source>
        <dbReference type="SAM" id="MobiDB-lite"/>
    </source>
</evidence>
<name>U5EXU4_9DIPT</name>
<dbReference type="InterPro" id="IPR002213">
    <property type="entry name" value="UDP_glucos_trans"/>
</dbReference>
<reference evidence="7" key="1">
    <citation type="journal article" date="2014" name="Insect Biochem. Mol. Biol.">
        <title>An insight into the sialome of the frog biting fly, Corethrella appendiculata.</title>
        <authorList>
            <person name="Ribeiro J.M.C."/>
            <person name="Chagas A.C."/>
            <person name="Pham V.M."/>
            <person name="Lounibos L.P."/>
            <person name="Calvo E."/>
        </authorList>
    </citation>
    <scope>NUCLEOTIDE SEQUENCE</scope>
    <source>
        <tissue evidence="7">Salivary glands</tissue>
    </source>
</reference>
<dbReference type="PROSITE" id="PS00375">
    <property type="entry name" value="UDPGT"/>
    <property type="match status" value="1"/>
</dbReference>
<feature type="transmembrane region" description="Helical" evidence="6">
    <location>
        <begin position="486"/>
        <end position="510"/>
    </location>
</feature>
<sequence length="556" mass="64221">MHFFNSAQFYLFIVLTILLAFSILETDAYRILVLVPFPAPSHWLWIEHFVKELLKRGHEVTAITNYQAKEKHSNYTEIIIDPMYDIPSYLPISDIFELRYDSDLQNLFLYWNVGLATTQYALENPNVQQFIEREDLDFDLVISEQFFQESFLMFAHKYRAPIVTIGTLGYSDFMDRNMGLLTPWSFVPHPILMYTSEMTFLQRCYNFIISVADFMLRKWYYLPLQDKLSKKYFQSVGSPETLPSVFDLEKQISVMLINSHTSISQIRPTIPGLVDVAGAHIKTPTKALPKDIKEFLDSATDGAIFFSLGSYVKSADMPKDRAKAFLEVFRNLKQRVLWKYEDDSLHNIPENVLISAWLPQSDILAHKNVILFITHGGIFGSQEGIYHGKPMLYIPFYGDQFKNALKAENTGYALTLKFSDVNTITLSSRINELLTDSTFAKQAKKASELFRDNPLKPMDAAMYWIEYVAHHNGAKHLKSTSVNLNWFQYLMLDVILFFLIIFLALAVIFYQFLDFMFTNFGGTKTDGNNNGSKKKDKRPKSNDSTNHVKLKKTKTN</sequence>
<evidence type="ECO:0000256" key="6">
    <source>
        <dbReference type="SAM" id="Phobius"/>
    </source>
</evidence>